<keyword evidence="6 7" id="KW-0472">Membrane</keyword>
<dbReference type="PROSITE" id="PS50928">
    <property type="entry name" value="ABC_TM1"/>
    <property type="match status" value="1"/>
</dbReference>
<keyword evidence="3" id="KW-1003">Cell membrane</keyword>
<dbReference type="InterPro" id="IPR000515">
    <property type="entry name" value="MetI-like"/>
</dbReference>
<feature type="transmembrane region" description="Helical" evidence="7">
    <location>
        <begin position="219"/>
        <end position="242"/>
    </location>
</feature>
<proteinExistence type="predicted"/>
<feature type="transmembrane region" description="Helical" evidence="7">
    <location>
        <begin position="162"/>
        <end position="189"/>
    </location>
</feature>
<evidence type="ECO:0000313" key="11">
    <source>
        <dbReference type="EMBL" id="CAB4850266.1"/>
    </source>
</evidence>
<keyword evidence="5 7" id="KW-1133">Transmembrane helix</keyword>
<dbReference type="GO" id="GO:0055085">
    <property type="term" value="P:transmembrane transport"/>
    <property type="evidence" value="ECO:0007669"/>
    <property type="project" value="InterPro"/>
</dbReference>
<evidence type="ECO:0000259" key="8">
    <source>
        <dbReference type="PROSITE" id="PS50928"/>
    </source>
</evidence>
<dbReference type="InterPro" id="IPR051393">
    <property type="entry name" value="ABC_transporter_permease"/>
</dbReference>
<evidence type="ECO:0000256" key="2">
    <source>
        <dbReference type="ARBA" id="ARBA00022448"/>
    </source>
</evidence>
<sequence>MALSAVSKQSSLHRQRRKTGFLFSLPALGLVGAFLGIPIYQALYFSMTKWDGIIAEWLGPSTYINQFKSPIFWRVIENNALLLLAVPVAIILPMGIAYVLNDKIAGWKIFRTIYFLPTAISWVVIGMVAMRFFAQEGLLNDLLKGIGLGFIKTDLLSSERGALLAVGITFIWSMVGTNSIIFLTGMATLDISLYEAARMDGASSFRIFRSITLPQLKRFIQFSFIITVISAFTALFTLIFVMTGGGPGFGTTTLEFFVYQSAFSRGNFGTGAMLGVILFFIMAILGSAQLLLVRNKE</sequence>
<protein>
    <submittedName>
        <fullName evidence="10">Unannotated protein</fullName>
    </submittedName>
</protein>
<feature type="transmembrane region" description="Helical" evidence="7">
    <location>
        <begin position="272"/>
        <end position="293"/>
    </location>
</feature>
<dbReference type="InterPro" id="IPR035906">
    <property type="entry name" value="MetI-like_sf"/>
</dbReference>
<name>A0A6J6WDP0_9ZZZZ</name>
<evidence type="ECO:0000256" key="4">
    <source>
        <dbReference type="ARBA" id="ARBA00022692"/>
    </source>
</evidence>
<gene>
    <name evidence="9" type="ORF">UFOPK1773_00585</name>
    <name evidence="10" type="ORF">UFOPK2931_00746</name>
    <name evidence="11" type="ORF">UFOPK3287_00744</name>
</gene>
<accession>A0A6J6WDP0</accession>
<keyword evidence="4 7" id="KW-0812">Transmembrane</keyword>
<dbReference type="EMBL" id="CAEZUA010000028">
    <property type="protein sequence ID" value="CAB4587294.1"/>
    <property type="molecule type" value="Genomic_DNA"/>
</dbReference>
<evidence type="ECO:0000313" key="10">
    <source>
        <dbReference type="EMBL" id="CAB4780397.1"/>
    </source>
</evidence>
<dbReference type="EMBL" id="CAEZZZ010000041">
    <property type="protein sequence ID" value="CAB4780397.1"/>
    <property type="molecule type" value="Genomic_DNA"/>
</dbReference>
<dbReference type="SUPFAM" id="SSF161098">
    <property type="entry name" value="MetI-like"/>
    <property type="match status" value="1"/>
</dbReference>
<comment type="subcellular location">
    <subcellularLocation>
        <location evidence="1">Cell membrane</location>
        <topology evidence="1">Multi-pass membrane protein</topology>
    </subcellularLocation>
</comment>
<organism evidence="10">
    <name type="scientific">freshwater metagenome</name>
    <dbReference type="NCBI Taxonomy" id="449393"/>
    <lineage>
        <taxon>unclassified sequences</taxon>
        <taxon>metagenomes</taxon>
        <taxon>ecological metagenomes</taxon>
    </lineage>
</organism>
<dbReference type="Pfam" id="PF00528">
    <property type="entry name" value="BPD_transp_1"/>
    <property type="match status" value="1"/>
</dbReference>
<feature type="transmembrane region" description="Helical" evidence="7">
    <location>
        <begin position="112"/>
        <end position="134"/>
    </location>
</feature>
<evidence type="ECO:0000256" key="5">
    <source>
        <dbReference type="ARBA" id="ARBA00022989"/>
    </source>
</evidence>
<dbReference type="Gene3D" id="1.10.3720.10">
    <property type="entry name" value="MetI-like"/>
    <property type="match status" value="1"/>
</dbReference>
<reference evidence="10" key="1">
    <citation type="submission" date="2020-05" db="EMBL/GenBank/DDBJ databases">
        <authorList>
            <person name="Chiriac C."/>
            <person name="Salcher M."/>
            <person name="Ghai R."/>
            <person name="Kavagutti S V."/>
        </authorList>
    </citation>
    <scope>NUCLEOTIDE SEQUENCE</scope>
</reference>
<dbReference type="GO" id="GO:0005886">
    <property type="term" value="C:plasma membrane"/>
    <property type="evidence" value="ECO:0007669"/>
    <property type="project" value="UniProtKB-SubCell"/>
</dbReference>
<dbReference type="CDD" id="cd06261">
    <property type="entry name" value="TM_PBP2"/>
    <property type="match status" value="1"/>
</dbReference>
<evidence type="ECO:0000256" key="7">
    <source>
        <dbReference type="SAM" id="Phobius"/>
    </source>
</evidence>
<dbReference type="PANTHER" id="PTHR30193">
    <property type="entry name" value="ABC TRANSPORTER PERMEASE PROTEIN"/>
    <property type="match status" value="1"/>
</dbReference>
<dbReference type="AlphaFoldDB" id="A0A6J6WDP0"/>
<keyword evidence="2" id="KW-0813">Transport</keyword>
<dbReference type="EMBL" id="CAFBJH010000041">
    <property type="protein sequence ID" value="CAB4850266.1"/>
    <property type="molecule type" value="Genomic_DNA"/>
</dbReference>
<dbReference type="PANTHER" id="PTHR30193:SF37">
    <property type="entry name" value="INNER MEMBRANE ABC TRANSPORTER PERMEASE PROTEIN YCJO"/>
    <property type="match status" value="1"/>
</dbReference>
<evidence type="ECO:0000256" key="1">
    <source>
        <dbReference type="ARBA" id="ARBA00004651"/>
    </source>
</evidence>
<feature type="domain" description="ABC transmembrane type-1" evidence="8">
    <location>
        <begin position="75"/>
        <end position="289"/>
    </location>
</feature>
<feature type="transmembrane region" description="Helical" evidence="7">
    <location>
        <begin position="21"/>
        <end position="40"/>
    </location>
</feature>
<evidence type="ECO:0000256" key="3">
    <source>
        <dbReference type="ARBA" id="ARBA00022475"/>
    </source>
</evidence>
<evidence type="ECO:0000313" key="9">
    <source>
        <dbReference type="EMBL" id="CAB4587294.1"/>
    </source>
</evidence>
<feature type="transmembrane region" description="Helical" evidence="7">
    <location>
        <begin position="80"/>
        <end position="100"/>
    </location>
</feature>
<evidence type="ECO:0000256" key="6">
    <source>
        <dbReference type="ARBA" id="ARBA00023136"/>
    </source>
</evidence>